<evidence type="ECO:0000313" key="1">
    <source>
        <dbReference type="EMBL" id="OAX78108.1"/>
    </source>
</evidence>
<protein>
    <recommendedName>
        <fullName evidence="3">SGNH hydrolase-type esterase domain-containing protein</fullName>
    </recommendedName>
</protein>
<sequence length="76" mass="8274">MSTTHSVDSEASNPSFIEYEQFILFGDSITQGSCDQGKGFAFTPALQNGQWLYIRAGTRSSPALLPARSKSKRATD</sequence>
<comment type="caution">
    <text evidence="1">The sequence shown here is derived from an EMBL/GenBank/DDBJ whole genome shotgun (WGS) entry which is preliminary data.</text>
</comment>
<dbReference type="OrthoDB" id="671439at2759"/>
<proteinExistence type="predicted"/>
<accession>A0A1B7NMV3</accession>
<dbReference type="Proteomes" id="UP000091918">
    <property type="component" value="Unassembled WGS sequence"/>
</dbReference>
<dbReference type="AlphaFoldDB" id="A0A1B7NMV3"/>
<keyword evidence="2" id="KW-1185">Reference proteome</keyword>
<dbReference type="Gene3D" id="3.40.50.1110">
    <property type="entry name" value="SGNH hydrolase"/>
    <property type="match status" value="1"/>
</dbReference>
<name>A0A1B7NMV3_9EURO</name>
<evidence type="ECO:0008006" key="3">
    <source>
        <dbReference type="Google" id="ProtNLM"/>
    </source>
</evidence>
<dbReference type="InterPro" id="IPR036514">
    <property type="entry name" value="SGNH_hydro_sf"/>
</dbReference>
<evidence type="ECO:0000313" key="2">
    <source>
        <dbReference type="Proteomes" id="UP000091918"/>
    </source>
</evidence>
<feature type="non-terminal residue" evidence="1">
    <location>
        <position position="76"/>
    </location>
</feature>
<dbReference type="EMBL" id="LGUA01001736">
    <property type="protein sequence ID" value="OAX78108.1"/>
    <property type="molecule type" value="Genomic_DNA"/>
</dbReference>
<gene>
    <name evidence="1" type="ORF">ACJ72_07588</name>
</gene>
<dbReference type="STRING" id="1658172.A0A1B7NMV3"/>
<organism evidence="1 2">
    <name type="scientific">Emergomyces africanus</name>
    <dbReference type="NCBI Taxonomy" id="1955775"/>
    <lineage>
        <taxon>Eukaryota</taxon>
        <taxon>Fungi</taxon>
        <taxon>Dikarya</taxon>
        <taxon>Ascomycota</taxon>
        <taxon>Pezizomycotina</taxon>
        <taxon>Eurotiomycetes</taxon>
        <taxon>Eurotiomycetidae</taxon>
        <taxon>Onygenales</taxon>
        <taxon>Ajellomycetaceae</taxon>
        <taxon>Emergomyces</taxon>
    </lineage>
</organism>
<reference evidence="1 2" key="1">
    <citation type="submission" date="2015-07" db="EMBL/GenBank/DDBJ databases">
        <title>Emmonsia species relationships and genome sequence.</title>
        <authorList>
            <person name="Cuomo C.A."/>
            <person name="Schwartz I.S."/>
            <person name="Kenyon C."/>
            <person name="de Hoog G.S."/>
            <person name="Govender N.P."/>
            <person name="Botha A."/>
            <person name="Moreno L."/>
            <person name="de Vries M."/>
            <person name="Munoz J.F."/>
            <person name="Stielow J.B."/>
        </authorList>
    </citation>
    <scope>NUCLEOTIDE SEQUENCE [LARGE SCALE GENOMIC DNA]</scope>
    <source>
        <strain evidence="1 2">CBS 136260</strain>
    </source>
</reference>